<dbReference type="Proteomes" id="UP000239576">
    <property type="component" value="Unassembled WGS sequence"/>
</dbReference>
<evidence type="ECO:0000313" key="4">
    <source>
        <dbReference type="Proteomes" id="UP000239576"/>
    </source>
</evidence>
<name>A0A2T1EJX7_9CYAN</name>
<protein>
    <recommendedName>
        <fullName evidence="2">Filamentous haemagglutinin FhaB/tRNA nuclease CdiA-like TPS domain-containing protein</fullName>
    </recommendedName>
</protein>
<dbReference type="AlphaFoldDB" id="A0A2T1EJX7"/>
<dbReference type="OrthoDB" id="527246at2"/>
<feature type="region of interest" description="Disordered" evidence="1">
    <location>
        <begin position="1020"/>
        <end position="1040"/>
    </location>
</feature>
<organism evidence="3 4">
    <name type="scientific">Stenomitos frigidus ULC18</name>
    <dbReference type="NCBI Taxonomy" id="2107698"/>
    <lineage>
        <taxon>Bacteria</taxon>
        <taxon>Bacillati</taxon>
        <taxon>Cyanobacteriota</taxon>
        <taxon>Cyanophyceae</taxon>
        <taxon>Leptolyngbyales</taxon>
        <taxon>Leptolyngbyaceae</taxon>
        <taxon>Stenomitos</taxon>
    </lineage>
</organism>
<dbReference type="RefSeq" id="WP_106255179.1">
    <property type="nucleotide sequence ID" value="NZ_CAWNSW010000081.1"/>
</dbReference>
<comment type="caution">
    <text evidence="3">The sequence shown here is derived from an EMBL/GenBank/DDBJ whole genome shotgun (WGS) entry which is preliminary data.</text>
</comment>
<gene>
    <name evidence="3" type="ORF">C7B82_04800</name>
</gene>
<feature type="domain" description="Filamentous haemagglutinin FhaB/tRNA nuclease CdiA-like TPS" evidence="2">
    <location>
        <begin position="32"/>
        <end position="143"/>
    </location>
</feature>
<evidence type="ECO:0000313" key="3">
    <source>
        <dbReference type="EMBL" id="PSB33070.1"/>
    </source>
</evidence>
<keyword evidence="4" id="KW-1185">Reference proteome</keyword>
<proteinExistence type="predicted"/>
<dbReference type="SUPFAM" id="SSF51126">
    <property type="entry name" value="Pectin lyase-like"/>
    <property type="match status" value="2"/>
</dbReference>
<dbReference type="Gene3D" id="2.160.20.10">
    <property type="entry name" value="Single-stranded right-handed beta-helix, Pectin lyase-like"/>
    <property type="match status" value="3"/>
</dbReference>
<reference evidence="4" key="1">
    <citation type="submission" date="2018-02" db="EMBL/GenBank/DDBJ databases">
        <authorList>
            <person name="Moore K."/>
            <person name="Momper L."/>
        </authorList>
    </citation>
    <scope>NUCLEOTIDE SEQUENCE [LARGE SCALE GENOMIC DNA]</scope>
    <source>
        <strain evidence="4">ULC18</strain>
    </source>
</reference>
<evidence type="ECO:0000259" key="2">
    <source>
        <dbReference type="SMART" id="SM00912"/>
    </source>
</evidence>
<dbReference type="InterPro" id="IPR011050">
    <property type="entry name" value="Pectin_lyase_fold/virulence"/>
</dbReference>
<dbReference type="EMBL" id="PVWK01000022">
    <property type="protein sequence ID" value="PSB33070.1"/>
    <property type="molecule type" value="Genomic_DNA"/>
</dbReference>
<dbReference type="InterPro" id="IPR012334">
    <property type="entry name" value="Pectin_lyas_fold"/>
</dbReference>
<reference evidence="3 4" key="2">
    <citation type="submission" date="2018-03" db="EMBL/GenBank/DDBJ databases">
        <title>The ancient ancestry and fast evolution of plastids.</title>
        <authorList>
            <person name="Moore K.R."/>
            <person name="Magnabosco C."/>
            <person name="Momper L."/>
            <person name="Gold D.A."/>
            <person name="Bosak T."/>
            <person name="Fournier G.P."/>
        </authorList>
    </citation>
    <scope>NUCLEOTIDE SEQUENCE [LARGE SCALE GENOMIC DNA]</scope>
    <source>
        <strain evidence="3 4">ULC18</strain>
    </source>
</reference>
<evidence type="ECO:0000256" key="1">
    <source>
        <dbReference type="SAM" id="MobiDB-lite"/>
    </source>
</evidence>
<sequence length="1083" mass="109987">MKRNILPLWGIGGLAVGLLAGISTVQAQIIPDATLPVNSIVPPGCTACTITGGTERGVNLYHSFREFSIPTGGEAWFNNGSQIQNILTRVTGTSLSNIDGLLRANGTANLFLLNPNGIVFGSNARLQLGGSFFATTANSLKFSDGSEFSATNPQAPPLLSVNVALGVQTGTIAPGSTITNRGNLTTGQDLTLEADRLDLQGQLIAGKDLILKAQDTVQIRDTVTNPFVGRAQASLLVQGNQTVDIMALHHPQSELTAGQTLTLRSANSIVGDAHFRSSGSVRMEQLDGSLGDWMSQSDPIIFANGDFSFNDYTGPSVHILAGGSVTSTGTILITGTGPTANTINPTSFPQYATMTLSNGTALTIDGSIRPTLDIRAGIDWSSLGGLPGNTAIGAIVPPDLFGNQATSADISINTVSLDAPNGLVFLSNQYQPQRTLPSGNIIVRSIFADDGSVFKGNGGSVLIDGRADINVTNGINTSSGSGNAGDITLLAQATISITGAGFGLFSSLLGGTGQSGTIRIQTGSLRVINGAQLSASTFGSGDAGSVKLSVTDIAIFDGTTPDGQFSSGAFSQVNQGATGKGGNVELTAGSLRVTNGARLSASTFGSGDAGNVKLSVTDTAIFDGTTPDGQFLSGAISQVESGATGKGGNVELTAGSLRVTNGAQLAASTFGSGDGGSVKLRVTDTAIFDGTSPDGQFSSGTFSQVNQGATGKGGDVELIANLLTLTNHAVIATNTFDKGNAGNITLTINSFNAATGGQVLARTFSSGSAGNLNLQVKNTLFLTGQGTGLFASTTQSSTGNGGSITIDPRLVLIQDGATIAVNSEGSGIGGNIFLQAGRLELRDKGSITAETASAQGGNIILKVSDVVLLRRNSLISATAGTAQAGDNGGNVTITTPYVIGVLTENSDIRANAFRGNGGNVTINAQQIFGLRPQPQDTPFSDITASSQLGISNIILDPSQGLQDLNLTPVDPSRLVAQSCNSGRKVVEGESKFVVLGRGGLTASPDDPFGGTAVLTDLGSPTISASTAPPASSAASAPRASPPVAIVEAQGWMKDARGKLYLVSQSTSAPVDGTQSPLVQCPQR</sequence>
<dbReference type="SMART" id="SM00912">
    <property type="entry name" value="Haemagg_act"/>
    <property type="match status" value="1"/>
</dbReference>
<dbReference type="Pfam" id="PF05860">
    <property type="entry name" value="TPS"/>
    <property type="match status" value="1"/>
</dbReference>
<accession>A0A2T1EJX7</accession>
<dbReference type="InterPro" id="IPR008638">
    <property type="entry name" value="FhaB/CdiA-like_TPS"/>
</dbReference>
<dbReference type="NCBIfam" id="TIGR01901">
    <property type="entry name" value="adhes_NPXG"/>
    <property type="match status" value="1"/>
</dbReference>